<feature type="compositionally biased region" description="Basic residues" evidence="1">
    <location>
        <begin position="220"/>
        <end position="229"/>
    </location>
</feature>
<feature type="compositionally biased region" description="Polar residues" evidence="1">
    <location>
        <begin position="233"/>
        <end position="244"/>
    </location>
</feature>
<name>A0A1E1KXL4_9HELO</name>
<keyword evidence="2" id="KW-1133">Transmembrane helix</keyword>
<sequence>MKGPLVSGHALLVAIFLATSATARTPNILFERQASCPAAEHTRCAQAGLPDNFCCPSGSTCIPLAGNTTVLCCPDGSNCSIIKPITCDISAQNVTRNANNTLKTTALTIPLLTCGGLCCPFGFSCNVAGNCVMNTDQKAVPSAPTSSPSSTSTSPSSSSSATKSSNPTPTSSSAPSSNTPVVFAPACNKFPTTAVLAGFFPGLALGILLSVAGVCILGSRRRKTARRRSGSSFGNISDPQPTNDMRTDFLRRPPQTPSTLVASTPERRHTVQRMKSIFRKAPSPTSSPQLGPPRPLKVQRPMAQNHRPVTPPLQREPSFENISIFADGNTASSLRERERGKGLGIGRGENGSANGNRAGLAPPRVPGIRDSHQTTFSDMMERSGLAGLQKGQPYVYKRESPGYTPPR</sequence>
<feature type="region of interest" description="Disordered" evidence="1">
    <location>
        <begin position="141"/>
        <end position="178"/>
    </location>
</feature>
<evidence type="ECO:0000313" key="4">
    <source>
        <dbReference type="EMBL" id="CZT02979.1"/>
    </source>
</evidence>
<feature type="region of interest" description="Disordered" evidence="1">
    <location>
        <begin position="220"/>
        <end position="319"/>
    </location>
</feature>
<evidence type="ECO:0000256" key="1">
    <source>
        <dbReference type="SAM" id="MobiDB-lite"/>
    </source>
</evidence>
<protein>
    <submittedName>
        <fullName evidence="4">Uncharacterized protein</fullName>
    </submittedName>
</protein>
<evidence type="ECO:0000313" key="5">
    <source>
        <dbReference type="Proteomes" id="UP000178129"/>
    </source>
</evidence>
<dbReference type="AlphaFoldDB" id="A0A1E1KXL4"/>
<gene>
    <name evidence="4" type="ORF">RCO7_06038</name>
</gene>
<keyword evidence="2" id="KW-0812">Transmembrane</keyword>
<feature type="signal peptide" evidence="3">
    <location>
        <begin position="1"/>
        <end position="23"/>
    </location>
</feature>
<organism evidence="4 5">
    <name type="scientific">Rhynchosporium graminicola</name>
    <dbReference type="NCBI Taxonomy" id="2792576"/>
    <lineage>
        <taxon>Eukaryota</taxon>
        <taxon>Fungi</taxon>
        <taxon>Dikarya</taxon>
        <taxon>Ascomycota</taxon>
        <taxon>Pezizomycotina</taxon>
        <taxon>Leotiomycetes</taxon>
        <taxon>Helotiales</taxon>
        <taxon>Ploettnerulaceae</taxon>
        <taxon>Rhynchosporium</taxon>
    </lineage>
</organism>
<dbReference type="STRING" id="914237.A0A1E1KXL4"/>
<feature type="region of interest" description="Disordered" evidence="1">
    <location>
        <begin position="342"/>
        <end position="407"/>
    </location>
</feature>
<keyword evidence="2" id="KW-0472">Membrane</keyword>
<keyword evidence="5" id="KW-1185">Reference proteome</keyword>
<comment type="caution">
    <text evidence="4">The sequence shown here is derived from an EMBL/GenBank/DDBJ whole genome shotgun (WGS) entry which is preliminary data.</text>
</comment>
<feature type="chain" id="PRO_5009446521" evidence="3">
    <location>
        <begin position="24"/>
        <end position="407"/>
    </location>
</feature>
<accession>A0A1E1KXL4</accession>
<feature type="transmembrane region" description="Helical" evidence="2">
    <location>
        <begin position="194"/>
        <end position="218"/>
    </location>
</feature>
<dbReference type="EMBL" id="FJUW01000026">
    <property type="protein sequence ID" value="CZT02979.1"/>
    <property type="molecule type" value="Genomic_DNA"/>
</dbReference>
<keyword evidence="3" id="KW-0732">Signal</keyword>
<evidence type="ECO:0000256" key="2">
    <source>
        <dbReference type="SAM" id="Phobius"/>
    </source>
</evidence>
<evidence type="ECO:0000256" key="3">
    <source>
        <dbReference type="SAM" id="SignalP"/>
    </source>
</evidence>
<dbReference type="InParanoid" id="A0A1E1KXL4"/>
<reference evidence="5" key="1">
    <citation type="submission" date="2016-03" db="EMBL/GenBank/DDBJ databases">
        <authorList>
            <person name="Ploux O."/>
        </authorList>
    </citation>
    <scope>NUCLEOTIDE SEQUENCE [LARGE SCALE GENOMIC DNA]</scope>
    <source>
        <strain evidence="5">UK7</strain>
    </source>
</reference>
<dbReference type="Proteomes" id="UP000178129">
    <property type="component" value="Unassembled WGS sequence"/>
</dbReference>
<proteinExistence type="predicted"/>